<evidence type="ECO:0000313" key="1">
    <source>
        <dbReference type="EMBL" id="KUJ80503.1"/>
    </source>
</evidence>
<evidence type="ECO:0000313" key="2">
    <source>
        <dbReference type="Proteomes" id="UP000053791"/>
    </source>
</evidence>
<dbReference type="RefSeq" id="WP_068345823.1">
    <property type="nucleotide sequence ID" value="NZ_LQBQ01000012.1"/>
</dbReference>
<dbReference type="AlphaFoldDB" id="A0A0X3TXM9"/>
<dbReference type="Proteomes" id="UP000053791">
    <property type="component" value="Unassembled WGS sequence"/>
</dbReference>
<evidence type="ECO:0008006" key="3">
    <source>
        <dbReference type="Google" id="ProtNLM"/>
    </source>
</evidence>
<reference evidence="1 2" key="1">
    <citation type="submission" date="2015-12" db="EMBL/GenBank/DDBJ databases">
        <authorList>
            <person name="Shamseldin A."/>
            <person name="Moawad H."/>
            <person name="Abd El-Rahim W.M."/>
            <person name="Sadowsky M.J."/>
        </authorList>
    </citation>
    <scope>NUCLEOTIDE SEQUENCE [LARGE SCALE GENOMIC DNA]</scope>
    <source>
        <strain evidence="1 2">ZGT118</strain>
    </source>
</reference>
<dbReference type="STRING" id="1685379.AVO45_05495"/>
<keyword evidence="2" id="KW-1185">Reference proteome</keyword>
<dbReference type="OrthoDB" id="9799857at2"/>
<dbReference type="EMBL" id="LQBQ01000012">
    <property type="protein sequence ID" value="KUJ80503.1"/>
    <property type="molecule type" value="Genomic_DNA"/>
</dbReference>
<accession>A0A0X3TXM9</accession>
<protein>
    <recommendedName>
        <fullName evidence="3">Sulfur relay protein DsrC</fullName>
    </recommendedName>
</protein>
<organism evidence="1 2">
    <name type="scientific">Ruegeria marisrubri</name>
    <dbReference type="NCBI Taxonomy" id="1685379"/>
    <lineage>
        <taxon>Bacteria</taxon>
        <taxon>Pseudomonadati</taxon>
        <taxon>Pseudomonadota</taxon>
        <taxon>Alphaproteobacteria</taxon>
        <taxon>Rhodobacterales</taxon>
        <taxon>Roseobacteraceae</taxon>
        <taxon>Ruegeria</taxon>
    </lineage>
</organism>
<comment type="caution">
    <text evidence="1">The sequence shown here is derived from an EMBL/GenBank/DDBJ whole genome shotgun (WGS) entry which is preliminary data.</text>
</comment>
<name>A0A0X3TXM9_9RHOB</name>
<gene>
    <name evidence="1" type="ORF">AVO45_05495</name>
</gene>
<proteinExistence type="predicted"/>
<sequence length="66" mass="7542">MTKLSDLIISNPDVQSFQALEKLVEHAAEEGHMFLEFDIKPDFRDTPRKWEWALEAAFTRGTGYGG</sequence>